<dbReference type="Proteomes" id="UP000621560">
    <property type="component" value="Unassembled WGS sequence"/>
</dbReference>
<organism evidence="1 2">
    <name type="scientific">Paenibacillus sabuli</name>
    <dbReference type="NCBI Taxonomy" id="2772509"/>
    <lineage>
        <taxon>Bacteria</taxon>
        <taxon>Bacillati</taxon>
        <taxon>Bacillota</taxon>
        <taxon>Bacilli</taxon>
        <taxon>Bacillales</taxon>
        <taxon>Paenibacillaceae</taxon>
        <taxon>Paenibacillus</taxon>
    </lineage>
</organism>
<proteinExistence type="predicted"/>
<sequence length="53" mass="6608">MFTLKEKQYLLELLQREKRRAMFGMKKKPPEHQKLVEKLEQMVRNERVNQKHL</sequence>
<evidence type="ECO:0000313" key="1">
    <source>
        <dbReference type="EMBL" id="MBD2843669.1"/>
    </source>
</evidence>
<dbReference type="RefSeq" id="WP_190913699.1">
    <property type="nucleotide sequence ID" value="NZ_JACXIZ010000003.1"/>
</dbReference>
<name>A0A927BQF8_9BACL</name>
<comment type="caution">
    <text evidence="1">The sequence shown here is derived from an EMBL/GenBank/DDBJ whole genome shotgun (WGS) entry which is preliminary data.</text>
</comment>
<accession>A0A927BQF8</accession>
<keyword evidence="2" id="KW-1185">Reference proteome</keyword>
<dbReference type="EMBL" id="JACXIZ010000003">
    <property type="protein sequence ID" value="MBD2843669.1"/>
    <property type="molecule type" value="Genomic_DNA"/>
</dbReference>
<evidence type="ECO:0000313" key="2">
    <source>
        <dbReference type="Proteomes" id="UP000621560"/>
    </source>
</evidence>
<gene>
    <name evidence="1" type="ORF">IDH44_00580</name>
</gene>
<reference evidence="1" key="1">
    <citation type="submission" date="2020-09" db="EMBL/GenBank/DDBJ databases">
        <title>A novel bacterium of genus Paenibacillus, isolated from South China Sea.</title>
        <authorList>
            <person name="Huang H."/>
            <person name="Mo K."/>
            <person name="Hu Y."/>
        </authorList>
    </citation>
    <scope>NUCLEOTIDE SEQUENCE</scope>
    <source>
        <strain evidence="1">IB182496</strain>
    </source>
</reference>
<dbReference type="AlphaFoldDB" id="A0A927BQF8"/>
<protein>
    <submittedName>
        <fullName evidence="1">Uncharacterized protein</fullName>
    </submittedName>
</protein>